<dbReference type="SUPFAM" id="SSF51735">
    <property type="entry name" value="NAD(P)-binding Rossmann-fold domains"/>
    <property type="match status" value="1"/>
</dbReference>
<dbReference type="EMBL" id="CP000394">
    <property type="protein sequence ID" value="ABI61947.1"/>
    <property type="molecule type" value="Genomic_DNA"/>
</dbReference>
<keyword evidence="4" id="KW-1185">Reference proteome</keyword>
<dbReference type="PANTHER" id="PTHR42760:SF115">
    <property type="entry name" value="3-OXOACYL-[ACYL-CARRIER-PROTEIN] REDUCTASE FABG"/>
    <property type="match status" value="1"/>
</dbReference>
<keyword evidence="2 3" id="KW-0560">Oxidoreductase</keyword>
<dbReference type="InterPro" id="IPR002347">
    <property type="entry name" value="SDR_fam"/>
</dbReference>
<organism evidence="3 4">
    <name type="scientific">Granulibacter bethesdensis (strain ATCC BAA-1260 / CGDNIH1)</name>
    <dbReference type="NCBI Taxonomy" id="391165"/>
    <lineage>
        <taxon>Bacteria</taxon>
        <taxon>Pseudomonadati</taxon>
        <taxon>Pseudomonadota</taxon>
        <taxon>Alphaproteobacteria</taxon>
        <taxon>Acetobacterales</taxon>
        <taxon>Acetobacteraceae</taxon>
        <taxon>Granulibacter</taxon>
    </lineage>
</organism>
<dbReference type="EC" id="1.1.1.100" evidence="3"/>
<dbReference type="eggNOG" id="COG1028">
    <property type="taxonomic scope" value="Bacteria"/>
</dbReference>
<evidence type="ECO:0000313" key="4">
    <source>
        <dbReference type="Proteomes" id="UP000001963"/>
    </source>
</evidence>
<dbReference type="HOGENOM" id="CLU_010194_1_2_5"/>
<dbReference type="STRING" id="391165.GbCGDNIH1_1049"/>
<accession>Q0BTA5</accession>
<protein>
    <submittedName>
        <fullName evidence="3">3-oxoacyl-[acyl-carrier protein] reductase</fullName>
        <ecNumber evidence="3">1.1.1.100</ecNumber>
    </submittedName>
</protein>
<dbReference type="CDD" id="cd05233">
    <property type="entry name" value="SDR_c"/>
    <property type="match status" value="1"/>
</dbReference>
<dbReference type="GO" id="GO:0004316">
    <property type="term" value="F:3-oxoacyl-[acyl-carrier-protein] reductase (NADPH) activity"/>
    <property type="evidence" value="ECO:0007669"/>
    <property type="project" value="UniProtKB-EC"/>
</dbReference>
<sequence length="254" mass="26439">MMTMRIDMTGRKVVVAGASRGIGRSIALACAEAGAAVSICARGAEALEDARAAIAEHGHVTGAFRCDLSQDEEIRTFIEAAADAMGGIDVLVNNATGYGFGDDEANWTASFDVDIMAAVRASRYALPYLEAAGGAAIVNIGSGSGMIPASSVTTPAYGAAKAALIHYSGIQAVTLATKNIRVNCVSPGFIEFPGGQWDRIRQTKPEAYAKTLATLPWGRLGRPEEIADLVVFLASSRASWITGQTIAAIGGWNQ</sequence>
<proteinExistence type="inferred from homology"/>
<dbReference type="FunFam" id="3.40.50.720:FF:000084">
    <property type="entry name" value="Short-chain dehydrogenase reductase"/>
    <property type="match status" value="1"/>
</dbReference>
<dbReference type="PANTHER" id="PTHR42760">
    <property type="entry name" value="SHORT-CHAIN DEHYDROGENASES/REDUCTASES FAMILY MEMBER"/>
    <property type="match status" value="1"/>
</dbReference>
<comment type="similarity">
    <text evidence="1">Belongs to the short-chain dehydrogenases/reductases (SDR) family.</text>
</comment>
<dbReference type="KEGG" id="gbe:GbCGDNIH1_1049"/>
<dbReference type="Proteomes" id="UP000001963">
    <property type="component" value="Chromosome"/>
</dbReference>
<dbReference type="Gene3D" id="3.40.50.720">
    <property type="entry name" value="NAD(P)-binding Rossmann-like Domain"/>
    <property type="match status" value="1"/>
</dbReference>
<dbReference type="InterPro" id="IPR020904">
    <property type="entry name" value="Sc_DH/Rdtase_CS"/>
</dbReference>
<dbReference type="Pfam" id="PF13561">
    <property type="entry name" value="adh_short_C2"/>
    <property type="match status" value="1"/>
</dbReference>
<dbReference type="InterPro" id="IPR036291">
    <property type="entry name" value="NAD(P)-bd_dom_sf"/>
</dbReference>
<dbReference type="PROSITE" id="PS00061">
    <property type="entry name" value="ADH_SHORT"/>
    <property type="match status" value="1"/>
</dbReference>
<evidence type="ECO:0000256" key="2">
    <source>
        <dbReference type="ARBA" id="ARBA00023002"/>
    </source>
</evidence>
<gene>
    <name evidence="3" type="ordered locus">GbCGDNIH1_1049</name>
</gene>
<reference evidence="3 4" key="1">
    <citation type="journal article" date="2007" name="J. Bacteriol.">
        <title>Genome sequence analysis of the emerging human pathogenic acetic acid bacterium Granulibacter bethesdensis.</title>
        <authorList>
            <person name="Greenberg D.E."/>
            <person name="Porcella S.F."/>
            <person name="Zelazny A.M."/>
            <person name="Virtaneva K."/>
            <person name="Sturdevant D.E."/>
            <person name="Kupko J.J.III."/>
            <person name="Barbian K.D."/>
            <person name="Babar A."/>
            <person name="Dorward D.W."/>
            <person name="Holland S.M."/>
        </authorList>
    </citation>
    <scope>NUCLEOTIDE SEQUENCE [LARGE SCALE GENOMIC DNA]</scope>
    <source>
        <strain evidence="4">ATCC BAA-1260 / CGDNIH1</strain>
    </source>
</reference>
<name>Q0BTA5_GRABC</name>
<dbReference type="PRINTS" id="PR00081">
    <property type="entry name" value="GDHRDH"/>
</dbReference>
<evidence type="ECO:0000256" key="1">
    <source>
        <dbReference type="ARBA" id="ARBA00006484"/>
    </source>
</evidence>
<dbReference type="AlphaFoldDB" id="Q0BTA5"/>
<dbReference type="PRINTS" id="PR00080">
    <property type="entry name" value="SDRFAMILY"/>
</dbReference>
<evidence type="ECO:0000313" key="3">
    <source>
        <dbReference type="EMBL" id="ABI61947.1"/>
    </source>
</evidence>